<dbReference type="EMBL" id="QJSL01000010">
    <property type="protein sequence ID" value="RXW28872.1"/>
    <property type="molecule type" value="Genomic_DNA"/>
</dbReference>
<sequence length="60" mass="6983">MQDDKQKKAFDRKGSTMKHIRFEDELLEQINAVAGQGNFSSWVKDSCRDRLRKEGIKLKA</sequence>
<comment type="caution">
    <text evidence="2">The sequence shown here is derived from an EMBL/GenBank/DDBJ whole genome shotgun (WGS) entry which is preliminary data.</text>
</comment>
<dbReference type="AlphaFoldDB" id="A0A4Q2E9B5"/>
<accession>A0A4Q2E9B5</accession>
<dbReference type="NCBIfam" id="NF041551">
    <property type="entry name" value="YlcI_YnfO_N"/>
    <property type="match status" value="1"/>
</dbReference>
<gene>
    <name evidence="2" type="ORF">DM877_11920</name>
</gene>
<proteinExistence type="predicted"/>
<reference evidence="2 3" key="1">
    <citation type="submission" date="2018-06" db="EMBL/GenBank/DDBJ databases">
        <title>Carbapenemase-producing Enterobacteriaceae present in wastewater treatment plant effluent and nearby surface waters in the US.</title>
        <authorList>
            <person name="Mathys D.A."/>
            <person name="Mollenkopf D.F."/>
            <person name="Feicht S.M."/>
            <person name="Adams R.J."/>
            <person name="Albers A.L."/>
            <person name="Grooters S.V."/>
            <person name="Stuever D.M."/>
            <person name="Daniels J.B."/>
            <person name="Wittum T.E."/>
        </authorList>
    </citation>
    <scope>NUCLEOTIDE SEQUENCE [LARGE SCALE GENOMIC DNA]</scope>
    <source>
        <strain evidence="2 3">GEO_4_Eff_A</strain>
    </source>
</reference>
<organism evidence="2 3">
    <name type="scientific">Enterobacter cloacae</name>
    <dbReference type="NCBI Taxonomy" id="550"/>
    <lineage>
        <taxon>Bacteria</taxon>
        <taxon>Pseudomonadati</taxon>
        <taxon>Pseudomonadota</taxon>
        <taxon>Gammaproteobacteria</taxon>
        <taxon>Enterobacterales</taxon>
        <taxon>Enterobacteriaceae</taxon>
        <taxon>Enterobacter</taxon>
        <taxon>Enterobacter cloacae complex</taxon>
    </lineage>
</organism>
<dbReference type="Pfam" id="PF13132">
    <property type="entry name" value="DUF3950"/>
    <property type="match status" value="1"/>
</dbReference>
<dbReference type="InterPro" id="IPR025030">
    <property type="entry name" value="DUF3950"/>
</dbReference>
<evidence type="ECO:0000313" key="3">
    <source>
        <dbReference type="Proteomes" id="UP000290875"/>
    </source>
</evidence>
<name>A0A4Q2E9B5_ENTCL</name>
<feature type="domain" description="DUF3950" evidence="1">
    <location>
        <begin position="26"/>
        <end position="51"/>
    </location>
</feature>
<evidence type="ECO:0000313" key="2">
    <source>
        <dbReference type="EMBL" id="RXW28872.1"/>
    </source>
</evidence>
<evidence type="ECO:0000259" key="1">
    <source>
        <dbReference type="Pfam" id="PF13132"/>
    </source>
</evidence>
<dbReference type="Proteomes" id="UP000290875">
    <property type="component" value="Unassembled WGS sequence"/>
</dbReference>
<protein>
    <submittedName>
        <fullName evidence="2">DUF3950 domain-containing protein</fullName>
    </submittedName>
</protein>